<accession>A0A1S8LK30</accession>
<dbReference type="PANTHER" id="PTHR43861">
    <property type="entry name" value="TRANS-ACONITATE 2-METHYLTRANSFERASE-RELATED"/>
    <property type="match status" value="1"/>
</dbReference>
<name>A0A1S8LK30_9CLOT</name>
<dbReference type="AlphaFoldDB" id="A0A1S8LK30"/>
<dbReference type="Pfam" id="PF13649">
    <property type="entry name" value="Methyltransf_25"/>
    <property type="match status" value="1"/>
</dbReference>
<evidence type="ECO:0000313" key="2">
    <source>
        <dbReference type="EMBL" id="URZ12281.1"/>
    </source>
</evidence>
<sequence length="246" mass="29286">MDCYNKFAHIYDKLIRVDVDYKNWSEFIVSKCIENNIEFDDYLDLACGTGNLTENLCPKFKNTWAVDLSEEMLSEADNKFRKKGLKANFICQDISELDINKKFDLITCCLDSTNYIIDERALKRYFKSVGNLLKDNGIFIFDVNSYYKLSEVLGNNDFSYDDDDVFYYWENSFEDDIVSMYISFFVKDGSMYRRFNEEHEEKAYRNEAIDYYLKEGQLNVVNRIDCYSDKEINEKTERITYVVSRR</sequence>
<dbReference type="InterPro" id="IPR029063">
    <property type="entry name" value="SAM-dependent_MTases_sf"/>
</dbReference>
<dbReference type="InterPro" id="IPR041698">
    <property type="entry name" value="Methyltransf_25"/>
</dbReference>
<keyword evidence="1 2" id="KW-0808">Transferase</keyword>
<dbReference type="RefSeq" id="WP_077834735.1">
    <property type="nucleotide sequence ID" value="NZ_CP096983.1"/>
</dbReference>
<dbReference type="EC" id="2.1.1.163" evidence="2"/>
<reference evidence="2 3" key="1">
    <citation type="submission" date="2022-04" db="EMBL/GenBank/DDBJ databases">
        <title>Genome sequence of C. roseum typestrain.</title>
        <authorList>
            <person name="Poehlein A."/>
            <person name="Schoch T."/>
            <person name="Duerre P."/>
            <person name="Daniel R."/>
        </authorList>
    </citation>
    <scope>NUCLEOTIDE SEQUENCE [LARGE SCALE GENOMIC DNA]</scope>
    <source>
        <strain evidence="2 3">DSM 7320</strain>
    </source>
</reference>
<protein>
    <submittedName>
        <fullName evidence="2">2-methoxy-6-polyprenyl-1,4-benzoquinol methylase, mitochondrial</fullName>
        <ecNumber evidence="2">2.1.1.163</ecNumber>
    </submittedName>
</protein>
<dbReference type="CDD" id="cd02440">
    <property type="entry name" value="AdoMet_MTases"/>
    <property type="match status" value="1"/>
</dbReference>
<dbReference type="Proteomes" id="UP000190951">
    <property type="component" value="Chromosome"/>
</dbReference>
<dbReference type="Gene3D" id="2.20.25.110">
    <property type="entry name" value="S-adenosyl-L-methionine-dependent methyltransferases"/>
    <property type="match status" value="1"/>
</dbReference>
<keyword evidence="3" id="KW-1185">Reference proteome</keyword>
<evidence type="ECO:0000256" key="1">
    <source>
        <dbReference type="ARBA" id="ARBA00022679"/>
    </source>
</evidence>
<organism evidence="2 3">
    <name type="scientific">Clostridium felsineum</name>
    <dbReference type="NCBI Taxonomy" id="36839"/>
    <lineage>
        <taxon>Bacteria</taxon>
        <taxon>Bacillati</taxon>
        <taxon>Bacillota</taxon>
        <taxon>Clostridia</taxon>
        <taxon>Eubacteriales</taxon>
        <taxon>Clostridiaceae</taxon>
        <taxon>Clostridium</taxon>
    </lineage>
</organism>
<keyword evidence="2" id="KW-0489">Methyltransferase</keyword>
<dbReference type="PANTHER" id="PTHR43861:SF6">
    <property type="entry name" value="METHYLTRANSFERASE TYPE 11"/>
    <property type="match status" value="1"/>
</dbReference>
<dbReference type="SUPFAM" id="SSF53335">
    <property type="entry name" value="S-adenosyl-L-methionine-dependent methyltransferases"/>
    <property type="match status" value="1"/>
</dbReference>
<evidence type="ECO:0000313" key="3">
    <source>
        <dbReference type="Proteomes" id="UP000190951"/>
    </source>
</evidence>
<dbReference type="EMBL" id="CP096983">
    <property type="protein sequence ID" value="URZ12281.1"/>
    <property type="molecule type" value="Genomic_DNA"/>
</dbReference>
<dbReference type="GO" id="GO:0032259">
    <property type="term" value="P:methylation"/>
    <property type="evidence" value="ECO:0007669"/>
    <property type="project" value="UniProtKB-KW"/>
</dbReference>
<dbReference type="KEGG" id="crw:CROST_030030"/>
<dbReference type="GO" id="GO:0043770">
    <property type="term" value="F:demethylmenaquinone methyltransferase activity"/>
    <property type="evidence" value="ECO:0007669"/>
    <property type="project" value="UniProtKB-EC"/>
</dbReference>
<proteinExistence type="predicted"/>
<gene>
    <name evidence="2" type="primary">COQ5_4</name>
    <name evidence="2" type="ORF">CROST_030030</name>
</gene>
<dbReference type="Gene3D" id="3.40.50.150">
    <property type="entry name" value="Vaccinia Virus protein VP39"/>
    <property type="match status" value="1"/>
</dbReference>
<dbReference type="STRING" id="84029.CROST_06040"/>